<dbReference type="GO" id="GO:0016747">
    <property type="term" value="F:acyltransferase activity, transferring groups other than amino-acyl groups"/>
    <property type="evidence" value="ECO:0007669"/>
    <property type="project" value="InterPro"/>
</dbReference>
<dbReference type="Proteomes" id="UP000093199">
    <property type="component" value="Unassembled WGS sequence"/>
</dbReference>
<dbReference type="Pfam" id="PF00583">
    <property type="entry name" value="Acetyltransf_1"/>
    <property type="match status" value="1"/>
</dbReference>
<evidence type="ECO:0000259" key="1">
    <source>
        <dbReference type="PROSITE" id="PS51186"/>
    </source>
</evidence>
<dbReference type="SUPFAM" id="SSF55729">
    <property type="entry name" value="Acyl-CoA N-acyltransferases (Nat)"/>
    <property type="match status" value="1"/>
</dbReference>
<dbReference type="EMBL" id="MASJ01000023">
    <property type="protein sequence ID" value="OCS84724.1"/>
    <property type="molecule type" value="Genomic_DNA"/>
</dbReference>
<dbReference type="InterPro" id="IPR016181">
    <property type="entry name" value="Acyl_CoA_acyltransferase"/>
</dbReference>
<comment type="caution">
    <text evidence="2">The sequence shown here is derived from an EMBL/GenBank/DDBJ whole genome shotgun (WGS) entry which is preliminary data.</text>
</comment>
<dbReference type="OrthoDB" id="9782266at2"/>
<protein>
    <recommendedName>
        <fullName evidence="1">N-acetyltransferase domain-containing protein</fullName>
    </recommendedName>
</protein>
<organism evidence="2 3">
    <name type="scientific">Caryophanon tenue</name>
    <dbReference type="NCBI Taxonomy" id="33978"/>
    <lineage>
        <taxon>Bacteria</taxon>
        <taxon>Bacillati</taxon>
        <taxon>Bacillota</taxon>
        <taxon>Bacilli</taxon>
        <taxon>Bacillales</taxon>
        <taxon>Caryophanaceae</taxon>
        <taxon>Caryophanon</taxon>
    </lineage>
</organism>
<evidence type="ECO:0000313" key="3">
    <source>
        <dbReference type="Proteomes" id="UP000093199"/>
    </source>
</evidence>
<reference evidence="2 3" key="1">
    <citation type="submission" date="2016-07" db="EMBL/GenBank/DDBJ databases">
        <title>Caryophanon tenue genome sequencing.</title>
        <authorList>
            <person name="Verma A."/>
            <person name="Pal Y."/>
            <person name="Krishnamurthi S."/>
        </authorList>
    </citation>
    <scope>NUCLEOTIDE SEQUENCE [LARGE SCALE GENOMIC DNA]</scope>
    <source>
        <strain evidence="2 3">DSM 14152</strain>
    </source>
</reference>
<dbReference type="AlphaFoldDB" id="A0A1C0YC49"/>
<dbReference type="Gene3D" id="3.40.630.30">
    <property type="match status" value="1"/>
</dbReference>
<accession>A0A1C0YC49</accession>
<dbReference type="InterPro" id="IPR000182">
    <property type="entry name" value="GNAT_dom"/>
</dbReference>
<evidence type="ECO:0000313" key="2">
    <source>
        <dbReference type="EMBL" id="OCS84724.1"/>
    </source>
</evidence>
<dbReference type="PROSITE" id="PS51186">
    <property type="entry name" value="GNAT"/>
    <property type="match status" value="1"/>
</dbReference>
<name>A0A1C0YC49_9BACL</name>
<dbReference type="STRING" id="33978.A6M13_03870"/>
<gene>
    <name evidence="2" type="ORF">A6M13_03870</name>
</gene>
<feature type="domain" description="N-acetyltransferase" evidence="1">
    <location>
        <begin position="3"/>
        <end position="163"/>
    </location>
</feature>
<keyword evidence="3" id="KW-1185">Reference proteome</keyword>
<dbReference type="RefSeq" id="WP_066546067.1">
    <property type="nucleotide sequence ID" value="NZ_MASJ01000023.1"/>
</dbReference>
<proteinExistence type="predicted"/>
<sequence length="163" mass="18601">MNYSFKQVTDDDVLDVLTIYISNDAYFEAMSESAPSEDIIEQDRDTIPDGVDDDAKYYEIVYHEQEPIAILDFLVGYPSADTIYIGLLMIDASLHGQRHGERILADFCERWHHAPITTLRLGVAKQHERAYAFWQRLGFDAVNEKEAVVGGVTHSFIIMERAL</sequence>